<protein>
    <submittedName>
        <fullName evidence="1">Uncharacterized protein</fullName>
    </submittedName>
</protein>
<gene>
    <name evidence="1" type="ORF">L1987_36961</name>
</gene>
<organism evidence="1 2">
    <name type="scientific">Smallanthus sonchifolius</name>
    <dbReference type="NCBI Taxonomy" id="185202"/>
    <lineage>
        <taxon>Eukaryota</taxon>
        <taxon>Viridiplantae</taxon>
        <taxon>Streptophyta</taxon>
        <taxon>Embryophyta</taxon>
        <taxon>Tracheophyta</taxon>
        <taxon>Spermatophyta</taxon>
        <taxon>Magnoliopsida</taxon>
        <taxon>eudicotyledons</taxon>
        <taxon>Gunneridae</taxon>
        <taxon>Pentapetalae</taxon>
        <taxon>asterids</taxon>
        <taxon>campanulids</taxon>
        <taxon>Asterales</taxon>
        <taxon>Asteraceae</taxon>
        <taxon>Asteroideae</taxon>
        <taxon>Heliantheae alliance</taxon>
        <taxon>Millerieae</taxon>
        <taxon>Smallanthus</taxon>
    </lineage>
</organism>
<keyword evidence="2" id="KW-1185">Reference proteome</keyword>
<proteinExistence type="predicted"/>
<evidence type="ECO:0000313" key="2">
    <source>
        <dbReference type="Proteomes" id="UP001056120"/>
    </source>
</evidence>
<sequence>MLVTVVFIPTGLASLKVKGAAALATILAARELIKDNCNSNGEFGIEQTTATLKMQVLQADMLIGLFVGGGKLGW</sequence>
<comment type="caution">
    <text evidence="1">The sequence shown here is derived from an EMBL/GenBank/DDBJ whole genome shotgun (WGS) entry which is preliminary data.</text>
</comment>
<dbReference type="EMBL" id="CM042029">
    <property type="protein sequence ID" value="KAI3794332.1"/>
    <property type="molecule type" value="Genomic_DNA"/>
</dbReference>
<reference evidence="2" key="1">
    <citation type="journal article" date="2022" name="Mol. Ecol. Resour.">
        <title>The genomes of chicory, endive, great burdock and yacon provide insights into Asteraceae palaeo-polyploidization history and plant inulin production.</title>
        <authorList>
            <person name="Fan W."/>
            <person name="Wang S."/>
            <person name="Wang H."/>
            <person name="Wang A."/>
            <person name="Jiang F."/>
            <person name="Liu H."/>
            <person name="Zhao H."/>
            <person name="Xu D."/>
            <person name="Zhang Y."/>
        </authorList>
    </citation>
    <scope>NUCLEOTIDE SEQUENCE [LARGE SCALE GENOMIC DNA]</scope>
    <source>
        <strain evidence="2">cv. Yunnan</strain>
    </source>
</reference>
<accession>A0ACB9HF08</accession>
<name>A0ACB9HF08_9ASTR</name>
<dbReference type="Proteomes" id="UP001056120">
    <property type="component" value="Linkage Group LG12"/>
</dbReference>
<reference evidence="1 2" key="2">
    <citation type="journal article" date="2022" name="Mol. Ecol. Resour.">
        <title>The genomes of chicory, endive, great burdock and yacon provide insights into Asteraceae paleo-polyploidization history and plant inulin production.</title>
        <authorList>
            <person name="Fan W."/>
            <person name="Wang S."/>
            <person name="Wang H."/>
            <person name="Wang A."/>
            <person name="Jiang F."/>
            <person name="Liu H."/>
            <person name="Zhao H."/>
            <person name="Xu D."/>
            <person name="Zhang Y."/>
        </authorList>
    </citation>
    <scope>NUCLEOTIDE SEQUENCE [LARGE SCALE GENOMIC DNA]</scope>
    <source>
        <strain evidence="2">cv. Yunnan</strain>
        <tissue evidence="1">Leaves</tissue>
    </source>
</reference>
<evidence type="ECO:0000313" key="1">
    <source>
        <dbReference type="EMBL" id="KAI3794332.1"/>
    </source>
</evidence>